<dbReference type="InterPro" id="IPR003593">
    <property type="entry name" value="AAA+_ATPase"/>
</dbReference>
<dbReference type="PANTHER" id="PTHR45772">
    <property type="entry name" value="CONSERVED COMPONENT OF ABC TRANSPORTER FOR NATURAL AMINO ACIDS-RELATED"/>
    <property type="match status" value="1"/>
</dbReference>
<dbReference type="CDD" id="cd03219">
    <property type="entry name" value="ABC_Mj1267_LivG_branched"/>
    <property type="match status" value="1"/>
</dbReference>
<dbReference type="GO" id="GO:0005886">
    <property type="term" value="C:plasma membrane"/>
    <property type="evidence" value="ECO:0007669"/>
    <property type="project" value="TreeGrafter"/>
</dbReference>
<dbReference type="GO" id="GO:0042941">
    <property type="term" value="P:D-alanine transmembrane transport"/>
    <property type="evidence" value="ECO:0007669"/>
    <property type="project" value="TreeGrafter"/>
</dbReference>
<dbReference type="Gene3D" id="3.40.50.300">
    <property type="entry name" value="P-loop containing nucleotide triphosphate hydrolases"/>
    <property type="match status" value="1"/>
</dbReference>
<dbReference type="STRING" id="706587.Desti_0436"/>
<dbReference type="PATRIC" id="fig|706587.4.peg.497"/>
<organism evidence="5 6">
    <name type="scientific">Desulfomonile tiedjei (strain ATCC 49306 / DSM 6799 / DCB-1)</name>
    <dbReference type="NCBI Taxonomy" id="706587"/>
    <lineage>
        <taxon>Bacteria</taxon>
        <taxon>Pseudomonadati</taxon>
        <taxon>Thermodesulfobacteriota</taxon>
        <taxon>Desulfomonilia</taxon>
        <taxon>Desulfomonilales</taxon>
        <taxon>Desulfomonilaceae</taxon>
        <taxon>Desulfomonile</taxon>
    </lineage>
</organism>
<dbReference type="AlphaFoldDB" id="I4C0T0"/>
<dbReference type="GO" id="GO:0016887">
    <property type="term" value="F:ATP hydrolysis activity"/>
    <property type="evidence" value="ECO:0007669"/>
    <property type="project" value="InterPro"/>
</dbReference>
<keyword evidence="2" id="KW-0547">Nucleotide-binding</keyword>
<keyword evidence="3 5" id="KW-0067">ATP-binding</keyword>
<dbReference type="InterPro" id="IPR027417">
    <property type="entry name" value="P-loop_NTPase"/>
</dbReference>
<sequence>MTLLDVQNVTMKFGELVANDRVSFTVEAGSIVGLIGPNGAGKTTLFNCISGLYKPTSGRIVFDGEDITGLKPYRIARKGAVRTFQVVRPLKDMSVFDNVLVGAFLRGSEKREAFDRAAECIRLCSLESLQEKPAGDLPIGGKKRLEMARALATRPKLLMLDEVMAGLTSTEVKASVEVIRRLQQSGITMMIVEHVMEGIMPIADKIVVLDGGVKIAEDAPKNIVHDARVIEAYLGSKYSKRYRALRGDGPLG</sequence>
<accession>I4C0T0</accession>
<dbReference type="InterPro" id="IPR051120">
    <property type="entry name" value="ABC_AA/LPS_Transport"/>
</dbReference>
<dbReference type="GO" id="GO:0015188">
    <property type="term" value="F:L-isoleucine transmembrane transporter activity"/>
    <property type="evidence" value="ECO:0007669"/>
    <property type="project" value="TreeGrafter"/>
</dbReference>
<evidence type="ECO:0000256" key="3">
    <source>
        <dbReference type="ARBA" id="ARBA00022840"/>
    </source>
</evidence>
<dbReference type="GO" id="GO:0005304">
    <property type="term" value="F:L-valine transmembrane transporter activity"/>
    <property type="evidence" value="ECO:0007669"/>
    <property type="project" value="TreeGrafter"/>
</dbReference>
<keyword evidence="1" id="KW-0813">Transport</keyword>
<dbReference type="Pfam" id="PF12399">
    <property type="entry name" value="BCA_ABC_TP_C"/>
    <property type="match status" value="1"/>
</dbReference>
<evidence type="ECO:0000313" key="5">
    <source>
        <dbReference type="EMBL" id="AFM23171.1"/>
    </source>
</evidence>
<dbReference type="PANTHER" id="PTHR45772:SF7">
    <property type="entry name" value="AMINO ACID ABC TRANSPORTER ATP-BINDING PROTEIN"/>
    <property type="match status" value="1"/>
</dbReference>
<gene>
    <name evidence="5" type="ordered locus">Desti_0436</name>
</gene>
<proteinExistence type="predicted"/>
<dbReference type="HOGENOM" id="CLU_000604_1_2_7"/>
<feature type="domain" description="ABC transporter" evidence="4">
    <location>
        <begin position="4"/>
        <end position="236"/>
    </location>
</feature>
<dbReference type="GO" id="GO:1903805">
    <property type="term" value="P:L-valine import across plasma membrane"/>
    <property type="evidence" value="ECO:0007669"/>
    <property type="project" value="TreeGrafter"/>
</dbReference>
<dbReference type="SMART" id="SM00382">
    <property type="entry name" value="AAA"/>
    <property type="match status" value="1"/>
</dbReference>
<dbReference type="InterPro" id="IPR032823">
    <property type="entry name" value="BCA_ABC_TP_C"/>
</dbReference>
<dbReference type="Proteomes" id="UP000006055">
    <property type="component" value="Chromosome"/>
</dbReference>
<dbReference type="GO" id="GO:0005524">
    <property type="term" value="F:ATP binding"/>
    <property type="evidence" value="ECO:0007669"/>
    <property type="project" value="UniProtKB-KW"/>
</dbReference>
<dbReference type="OrthoDB" id="5405085at2"/>
<dbReference type="eggNOG" id="COG0411">
    <property type="taxonomic scope" value="Bacteria"/>
</dbReference>
<evidence type="ECO:0000256" key="2">
    <source>
        <dbReference type="ARBA" id="ARBA00022741"/>
    </source>
</evidence>
<dbReference type="EMBL" id="CP003360">
    <property type="protein sequence ID" value="AFM23171.1"/>
    <property type="molecule type" value="Genomic_DNA"/>
</dbReference>
<dbReference type="InterPro" id="IPR003439">
    <property type="entry name" value="ABC_transporter-like_ATP-bd"/>
</dbReference>
<dbReference type="SUPFAM" id="SSF52540">
    <property type="entry name" value="P-loop containing nucleoside triphosphate hydrolases"/>
    <property type="match status" value="1"/>
</dbReference>
<keyword evidence="6" id="KW-1185">Reference proteome</keyword>
<evidence type="ECO:0000313" key="6">
    <source>
        <dbReference type="Proteomes" id="UP000006055"/>
    </source>
</evidence>
<dbReference type="PROSITE" id="PS50893">
    <property type="entry name" value="ABC_TRANSPORTER_2"/>
    <property type="match status" value="1"/>
</dbReference>
<name>I4C0T0_DESTA</name>
<dbReference type="RefSeq" id="WP_014808330.1">
    <property type="nucleotide sequence ID" value="NC_018025.1"/>
</dbReference>
<dbReference type="KEGG" id="dti:Desti_0436"/>
<evidence type="ECO:0000259" key="4">
    <source>
        <dbReference type="PROSITE" id="PS50893"/>
    </source>
</evidence>
<dbReference type="GO" id="GO:1903806">
    <property type="term" value="P:L-isoleucine import across plasma membrane"/>
    <property type="evidence" value="ECO:0007669"/>
    <property type="project" value="TreeGrafter"/>
</dbReference>
<dbReference type="Pfam" id="PF00005">
    <property type="entry name" value="ABC_tran"/>
    <property type="match status" value="1"/>
</dbReference>
<reference evidence="6" key="1">
    <citation type="submission" date="2012-06" db="EMBL/GenBank/DDBJ databases">
        <title>Complete sequence of chromosome of Desulfomonile tiedjei DSM 6799.</title>
        <authorList>
            <person name="Lucas S."/>
            <person name="Copeland A."/>
            <person name="Lapidus A."/>
            <person name="Glavina del Rio T."/>
            <person name="Dalin E."/>
            <person name="Tice H."/>
            <person name="Bruce D."/>
            <person name="Goodwin L."/>
            <person name="Pitluck S."/>
            <person name="Peters L."/>
            <person name="Ovchinnikova G."/>
            <person name="Zeytun A."/>
            <person name="Lu M."/>
            <person name="Kyrpides N."/>
            <person name="Mavromatis K."/>
            <person name="Ivanova N."/>
            <person name="Brettin T."/>
            <person name="Detter J.C."/>
            <person name="Han C."/>
            <person name="Larimer F."/>
            <person name="Land M."/>
            <person name="Hauser L."/>
            <person name="Markowitz V."/>
            <person name="Cheng J.-F."/>
            <person name="Hugenholtz P."/>
            <person name="Woyke T."/>
            <person name="Wu D."/>
            <person name="Spring S."/>
            <person name="Schroeder M."/>
            <person name="Brambilla E."/>
            <person name="Klenk H.-P."/>
            <person name="Eisen J.A."/>
        </authorList>
    </citation>
    <scope>NUCLEOTIDE SEQUENCE [LARGE SCALE GENOMIC DNA]</scope>
    <source>
        <strain evidence="6">ATCC 49306 / DSM 6799 / DCB-1</strain>
    </source>
</reference>
<dbReference type="GO" id="GO:0015808">
    <property type="term" value="P:L-alanine transport"/>
    <property type="evidence" value="ECO:0007669"/>
    <property type="project" value="TreeGrafter"/>
</dbReference>
<dbReference type="GO" id="GO:0015192">
    <property type="term" value="F:L-phenylalanine transmembrane transporter activity"/>
    <property type="evidence" value="ECO:0007669"/>
    <property type="project" value="TreeGrafter"/>
</dbReference>
<protein>
    <submittedName>
        <fullName evidence="5">Amino acid/amide ABC transporter ATP-binding protein 1, HAAT family</fullName>
    </submittedName>
</protein>
<evidence type="ECO:0000256" key="1">
    <source>
        <dbReference type="ARBA" id="ARBA00022448"/>
    </source>
</evidence>